<feature type="region of interest" description="Disordered" evidence="9">
    <location>
        <begin position="80"/>
        <end position="114"/>
    </location>
</feature>
<evidence type="ECO:0000313" key="12">
    <source>
        <dbReference type="Proteomes" id="UP000053825"/>
    </source>
</evidence>
<keyword evidence="5 8" id="KW-0067">ATP-binding</keyword>
<evidence type="ECO:0000256" key="4">
    <source>
        <dbReference type="ARBA" id="ARBA00022741"/>
    </source>
</evidence>
<dbReference type="EMBL" id="KQ414648">
    <property type="protein sequence ID" value="KOC66304.1"/>
    <property type="molecule type" value="Genomic_DNA"/>
</dbReference>
<dbReference type="FunFam" id="3.40.50.300:FF:002588">
    <property type="entry name" value="ATPase, AAA family"/>
    <property type="match status" value="1"/>
</dbReference>
<dbReference type="PANTHER" id="PTHR23074">
    <property type="entry name" value="AAA DOMAIN-CONTAINING"/>
    <property type="match status" value="1"/>
</dbReference>
<dbReference type="GO" id="GO:0005819">
    <property type="term" value="C:spindle"/>
    <property type="evidence" value="ECO:0007669"/>
    <property type="project" value="UniProtKB-SubCell"/>
</dbReference>
<evidence type="ECO:0000256" key="3">
    <source>
        <dbReference type="ARBA" id="ARBA00022701"/>
    </source>
</evidence>
<evidence type="ECO:0000313" key="11">
    <source>
        <dbReference type="EMBL" id="KOC66304.1"/>
    </source>
</evidence>
<dbReference type="GO" id="GO:0005524">
    <property type="term" value="F:ATP binding"/>
    <property type="evidence" value="ECO:0007669"/>
    <property type="project" value="UniProtKB-KW"/>
</dbReference>
<dbReference type="PANTHER" id="PTHR23074:SF78">
    <property type="entry name" value="KATANIN P60 ATPASE-CONTAINING SUBUNIT A-LIKE 2"/>
    <property type="match status" value="1"/>
</dbReference>
<dbReference type="GO" id="GO:0016853">
    <property type="term" value="F:isomerase activity"/>
    <property type="evidence" value="ECO:0007669"/>
    <property type="project" value="UniProtKB-KW"/>
</dbReference>
<dbReference type="GO" id="GO:0005874">
    <property type="term" value="C:microtubule"/>
    <property type="evidence" value="ECO:0007669"/>
    <property type="project" value="UniProtKB-KW"/>
</dbReference>
<dbReference type="InterPro" id="IPR003960">
    <property type="entry name" value="ATPase_AAA_CS"/>
</dbReference>
<feature type="domain" description="AAA+ ATPase" evidence="10">
    <location>
        <begin position="222"/>
        <end position="361"/>
    </location>
</feature>
<dbReference type="GO" id="GO:0016887">
    <property type="term" value="F:ATP hydrolysis activity"/>
    <property type="evidence" value="ECO:0007669"/>
    <property type="project" value="InterPro"/>
</dbReference>
<dbReference type="InterPro" id="IPR027417">
    <property type="entry name" value="P-loop_NTPase"/>
</dbReference>
<keyword evidence="3" id="KW-0493">Microtubule</keyword>
<dbReference type="SMART" id="SM00382">
    <property type="entry name" value="AAA"/>
    <property type="match status" value="1"/>
</dbReference>
<protein>
    <submittedName>
        <fullName evidence="11">Katanin p60 ATPase-containing subunit A-like 2</fullName>
    </submittedName>
</protein>
<keyword evidence="6" id="KW-0206">Cytoskeleton</keyword>
<evidence type="ECO:0000256" key="5">
    <source>
        <dbReference type="ARBA" id="ARBA00022840"/>
    </source>
</evidence>
<organism evidence="11 12">
    <name type="scientific">Habropoda laboriosa</name>
    <dbReference type="NCBI Taxonomy" id="597456"/>
    <lineage>
        <taxon>Eukaryota</taxon>
        <taxon>Metazoa</taxon>
        <taxon>Ecdysozoa</taxon>
        <taxon>Arthropoda</taxon>
        <taxon>Hexapoda</taxon>
        <taxon>Insecta</taxon>
        <taxon>Pterygota</taxon>
        <taxon>Neoptera</taxon>
        <taxon>Endopterygota</taxon>
        <taxon>Hymenoptera</taxon>
        <taxon>Apocrita</taxon>
        <taxon>Aculeata</taxon>
        <taxon>Apoidea</taxon>
        <taxon>Anthophila</taxon>
        <taxon>Apidae</taxon>
        <taxon>Habropoda</taxon>
    </lineage>
</organism>
<dbReference type="STRING" id="597456.A0A0L7R646"/>
<evidence type="ECO:0000256" key="7">
    <source>
        <dbReference type="ARBA" id="ARBA00023235"/>
    </source>
</evidence>
<keyword evidence="7" id="KW-0413">Isomerase</keyword>
<comment type="subcellular location">
    <subcellularLocation>
        <location evidence="1">Cytoplasm</location>
        <location evidence="1">Cytoskeleton</location>
        <location evidence="1">Spindle</location>
    </subcellularLocation>
</comment>
<dbReference type="Pfam" id="PF00004">
    <property type="entry name" value="AAA"/>
    <property type="match status" value="1"/>
</dbReference>
<dbReference type="PROSITE" id="PS00674">
    <property type="entry name" value="AAA"/>
    <property type="match status" value="1"/>
</dbReference>
<keyword evidence="12" id="KW-1185">Reference proteome</keyword>
<reference evidence="11 12" key="1">
    <citation type="submission" date="2015-07" db="EMBL/GenBank/DDBJ databases">
        <title>The genome of Habropoda laboriosa.</title>
        <authorList>
            <person name="Pan H."/>
            <person name="Kapheim K."/>
        </authorList>
    </citation>
    <scope>NUCLEOTIDE SEQUENCE [LARGE SCALE GENOMIC DNA]</scope>
    <source>
        <strain evidence="11">0110345459</strain>
    </source>
</reference>
<evidence type="ECO:0000256" key="2">
    <source>
        <dbReference type="ARBA" id="ARBA00022490"/>
    </source>
</evidence>
<dbReference type="Proteomes" id="UP000053825">
    <property type="component" value="Unassembled WGS sequence"/>
</dbReference>
<evidence type="ECO:0000256" key="6">
    <source>
        <dbReference type="ARBA" id="ARBA00023212"/>
    </source>
</evidence>
<dbReference type="AlphaFoldDB" id="A0A0L7R646"/>
<dbReference type="InterPro" id="IPR003959">
    <property type="entry name" value="ATPase_AAA_core"/>
</dbReference>
<evidence type="ECO:0000256" key="1">
    <source>
        <dbReference type="ARBA" id="ARBA00004186"/>
    </source>
</evidence>
<name>A0A0L7R646_9HYME</name>
<dbReference type="SUPFAM" id="SSF52540">
    <property type="entry name" value="P-loop containing nucleoside triphosphate hydrolases"/>
    <property type="match status" value="1"/>
</dbReference>
<gene>
    <name evidence="11" type="ORF">WH47_07373</name>
</gene>
<evidence type="ECO:0000256" key="9">
    <source>
        <dbReference type="SAM" id="MobiDB-lite"/>
    </source>
</evidence>
<dbReference type="InterPro" id="IPR050304">
    <property type="entry name" value="MT-severing_AAA_ATPase"/>
</dbReference>
<evidence type="ECO:0000256" key="8">
    <source>
        <dbReference type="RuleBase" id="RU003651"/>
    </source>
</evidence>
<accession>A0A0L7R646</accession>
<proteinExistence type="inferred from homology"/>
<keyword evidence="4 8" id="KW-0547">Nucleotide-binding</keyword>
<dbReference type="Gene3D" id="1.10.8.60">
    <property type="match status" value="1"/>
</dbReference>
<dbReference type="Gene3D" id="3.40.50.300">
    <property type="entry name" value="P-loop containing nucleotide triphosphate hydrolases"/>
    <property type="match status" value="1"/>
</dbReference>
<evidence type="ECO:0000259" key="10">
    <source>
        <dbReference type="SMART" id="SM00382"/>
    </source>
</evidence>
<dbReference type="InterPro" id="IPR003593">
    <property type="entry name" value="AAA+_ATPase"/>
</dbReference>
<keyword evidence="2" id="KW-0963">Cytoplasm</keyword>
<dbReference type="OrthoDB" id="191529at2759"/>
<sequence length="463" mass="53068">MLNQGASRMMERQRCILHLIQEYLDRHKYTLSSDAVTSEANLSPNIRVSENIDLEIIFTEYESFYRMKYNKNPLFCRPVEGSEGVTNNKKKGKPVSKPKIQEEQTKQNVQQVTSNGSTNDVNLAMIVTPIFPNENEDRSSITELQYNRELHIQSNLSRCVELYPVDSELRKFAEDISREIVVNNLNVHWNDVIGLETCKAAVKEAIVYPVKYPIFFADKFSPWKGLLLYGPPGTGKTMLAKAIATECNCTFFNITASSLVSKWRGDSEKYIRVLFELAHKYSPTIIFIDEIDWIATKTCPESHVLSEPAKRFRSELLTSLDGLMSPQNSNVVLLATTNAPWNIDEALLRRLEKRIYVELPDTVSKFNIFKLYVSNDILNTLKNSASDSTKLKNCSAADIIQICKQAWMHQSTPMWKRLESKEITLTSDLKYEITDSNSFFDTFDKYQPIIKNVANYNKWTGVI</sequence>
<comment type="similarity">
    <text evidence="8">Belongs to the AAA ATPase family.</text>
</comment>